<keyword evidence="1" id="KW-0808">Transferase</keyword>
<dbReference type="AlphaFoldDB" id="A0A4R5U6Z7"/>
<dbReference type="Gene3D" id="3.40.50.150">
    <property type="entry name" value="Vaccinia Virus protein VP39"/>
    <property type="match status" value="1"/>
</dbReference>
<dbReference type="EMBL" id="SMTG01000005">
    <property type="protein sequence ID" value="TDK30052.1"/>
    <property type="molecule type" value="Genomic_DNA"/>
</dbReference>
<evidence type="ECO:0000313" key="2">
    <source>
        <dbReference type="Proteomes" id="UP000295543"/>
    </source>
</evidence>
<organism evidence="1 2">
    <name type="scientific">Luteimonas terrae</name>
    <dbReference type="NCBI Taxonomy" id="1530191"/>
    <lineage>
        <taxon>Bacteria</taxon>
        <taxon>Pseudomonadati</taxon>
        <taxon>Pseudomonadota</taxon>
        <taxon>Gammaproteobacteria</taxon>
        <taxon>Lysobacterales</taxon>
        <taxon>Lysobacteraceae</taxon>
        <taxon>Luteimonas</taxon>
    </lineage>
</organism>
<keyword evidence="2" id="KW-1185">Reference proteome</keyword>
<comment type="caution">
    <text evidence="1">The sequence shown here is derived from an EMBL/GenBank/DDBJ whole genome shotgun (WGS) entry which is preliminary data.</text>
</comment>
<dbReference type="OrthoDB" id="9815644at2"/>
<protein>
    <submittedName>
        <fullName evidence="1">Class I SAM-dependent methyltransferase</fullName>
    </submittedName>
</protein>
<dbReference type="GO" id="GO:0008168">
    <property type="term" value="F:methyltransferase activity"/>
    <property type="evidence" value="ECO:0007669"/>
    <property type="project" value="UniProtKB-KW"/>
</dbReference>
<dbReference type="PANTHER" id="PTHR43861">
    <property type="entry name" value="TRANS-ACONITATE 2-METHYLTRANSFERASE-RELATED"/>
    <property type="match status" value="1"/>
</dbReference>
<gene>
    <name evidence="1" type="ORF">E2F49_12715</name>
</gene>
<sequence>MRGDVSEQATSGKWSRGTLERLGACPACGCVSDKDVRMVRRDDQCAMPDAWQLIRCASCASVYLDPRPSADSLARAYEDYYTHADEAAPSHGGLVSSLVNGYLNRRFNMRRLPASPVGWWVMRTLPPLRMKLDVFGRHVSPAVCKTGGRLLDVGCGNGAFLLRARAMGLCVQGQEPDPRAVEACLKHGLDVYQDDIFSARWPVHSYDWITMNHVIEHVEAPHILIDRAYQLLAPGGTLWLGLPNPGALGLKFLGKGWKGLHPPYHLLIPSRCALQQWLLDTGFEEIEFLKRGSQSAGGWRESAQIARREGLHARLRWLPAVHLLGEMLSSLGTHWSEETILIARRPSDQ</sequence>
<dbReference type="InterPro" id="IPR029063">
    <property type="entry name" value="SAM-dependent_MTases_sf"/>
</dbReference>
<dbReference type="Pfam" id="PF13489">
    <property type="entry name" value="Methyltransf_23"/>
    <property type="match status" value="1"/>
</dbReference>
<dbReference type="Proteomes" id="UP000295543">
    <property type="component" value="Unassembled WGS sequence"/>
</dbReference>
<proteinExistence type="predicted"/>
<dbReference type="CDD" id="cd02440">
    <property type="entry name" value="AdoMet_MTases"/>
    <property type="match status" value="1"/>
</dbReference>
<dbReference type="SUPFAM" id="SSF53335">
    <property type="entry name" value="S-adenosyl-L-methionine-dependent methyltransferases"/>
    <property type="match status" value="1"/>
</dbReference>
<accession>A0A4R5U6Z7</accession>
<keyword evidence="1" id="KW-0489">Methyltransferase</keyword>
<dbReference type="GO" id="GO:0032259">
    <property type="term" value="P:methylation"/>
    <property type="evidence" value="ECO:0007669"/>
    <property type="project" value="UniProtKB-KW"/>
</dbReference>
<evidence type="ECO:0000313" key="1">
    <source>
        <dbReference type="EMBL" id="TDK30052.1"/>
    </source>
</evidence>
<name>A0A4R5U6Z7_9GAMM</name>
<reference evidence="1 2" key="1">
    <citation type="submission" date="2019-03" db="EMBL/GenBank/DDBJ databases">
        <title>Luteimonas zhaokaii sp.nov., isolated from the rectal contents of Plateau pika in Yushu, Qinghai Province, China.</title>
        <authorList>
            <person name="Zhang G."/>
        </authorList>
    </citation>
    <scope>NUCLEOTIDE SEQUENCE [LARGE SCALE GENOMIC DNA]</scope>
    <source>
        <strain evidence="1 2">THG-MD21</strain>
    </source>
</reference>